<evidence type="ECO:0000313" key="3">
    <source>
        <dbReference type="Proteomes" id="UP000236319"/>
    </source>
</evidence>
<organism evidence="2 3">
    <name type="scientific">Babesia ovata</name>
    <dbReference type="NCBI Taxonomy" id="189622"/>
    <lineage>
        <taxon>Eukaryota</taxon>
        <taxon>Sar</taxon>
        <taxon>Alveolata</taxon>
        <taxon>Apicomplexa</taxon>
        <taxon>Aconoidasida</taxon>
        <taxon>Piroplasmida</taxon>
        <taxon>Babesiidae</taxon>
        <taxon>Babesia</taxon>
    </lineage>
</organism>
<evidence type="ECO:0000256" key="1">
    <source>
        <dbReference type="SAM" id="SignalP"/>
    </source>
</evidence>
<sequence length="154" mass="16912">MRSFCLLILAIFISGVAAFRAGNRRTGVANAPLTPKREQLSLFKSDKGCIFERISDSLNYISDTVNNRIPGGVATVITVPVVTAAAAIAIQSYLGPDKSKAIKPTLNRYQCSGCGFTIFPAKNREERFFSSVSNIVHHAQRAELHMPKLRRTKT</sequence>
<feature type="signal peptide" evidence="1">
    <location>
        <begin position="1"/>
        <end position="18"/>
    </location>
</feature>
<keyword evidence="1" id="KW-0732">Signal</keyword>
<reference evidence="2 3" key="1">
    <citation type="journal article" date="2017" name="BMC Genomics">
        <title>Whole-genome assembly of Babesia ovata and comparative genomics between closely related pathogens.</title>
        <authorList>
            <person name="Yamagishi J."/>
            <person name="Asada M."/>
            <person name="Hakimi H."/>
            <person name="Tanaka T.Q."/>
            <person name="Sugimoto C."/>
            <person name="Kawazu S."/>
        </authorList>
    </citation>
    <scope>NUCLEOTIDE SEQUENCE [LARGE SCALE GENOMIC DNA]</scope>
    <source>
        <strain evidence="2 3">Miyake</strain>
    </source>
</reference>
<name>A0A2H6KHF5_9APIC</name>
<protein>
    <submittedName>
        <fullName evidence="2">Signal peptide containing protein</fullName>
    </submittedName>
</protein>
<dbReference type="GeneID" id="39876192"/>
<dbReference type="VEuPathDB" id="PiroplasmaDB:BOVATA_039150"/>
<evidence type="ECO:0000313" key="2">
    <source>
        <dbReference type="EMBL" id="GBE62422.1"/>
    </source>
</evidence>
<dbReference type="EMBL" id="BDSA01000005">
    <property type="protein sequence ID" value="GBE62422.1"/>
    <property type="molecule type" value="Genomic_DNA"/>
</dbReference>
<gene>
    <name evidence="2" type="ORF">BOVATA_039150</name>
</gene>
<comment type="caution">
    <text evidence="2">The sequence shown here is derived from an EMBL/GenBank/DDBJ whole genome shotgun (WGS) entry which is preliminary data.</text>
</comment>
<dbReference type="Proteomes" id="UP000236319">
    <property type="component" value="Unassembled WGS sequence"/>
</dbReference>
<accession>A0A2H6KHF5</accession>
<proteinExistence type="predicted"/>
<dbReference type="OrthoDB" id="194772at2759"/>
<dbReference type="AlphaFoldDB" id="A0A2H6KHF5"/>
<keyword evidence="3" id="KW-1185">Reference proteome</keyword>
<dbReference type="RefSeq" id="XP_028868665.1">
    <property type="nucleotide sequence ID" value="XM_029012832.1"/>
</dbReference>
<feature type="chain" id="PRO_5014173331" evidence="1">
    <location>
        <begin position="19"/>
        <end position="154"/>
    </location>
</feature>